<evidence type="ECO:0000313" key="2">
    <source>
        <dbReference type="EMBL" id="KAA8818383.1"/>
    </source>
</evidence>
<dbReference type="OrthoDB" id="9992337at2"/>
<dbReference type="Proteomes" id="UP000345527">
    <property type="component" value="Unassembled WGS sequence"/>
</dbReference>
<dbReference type="Proteomes" id="UP000374630">
    <property type="component" value="Unassembled WGS sequence"/>
</dbReference>
<proteinExistence type="predicted"/>
<evidence type="ECO:0000313" key="3">
    <source>
        <dbReference type="EMBL" id="KAA8822863.1"/>
    </source>
</evidence>
<keyword evidence="1" id="KW-0812">Transmembrane</keyword>
<dbReference type="AlphaFoldDB" id="A0A5J5E1F8"/>
<accession>A0A5J5E1F8</accession>
<reference evidence="4 5" key="1">
    <citation type="journal article" date="2019" name="Syst. Appl. Microbiol.">
        <title>Characterization of Bifidobacterium species in feaces of the Egyptian fruit bat: Description of B. vespertilionis sp. nov. and B. rousetti sp. nov.</title>
        <authorList>
            <person name="Modesto M."/>
            <person name="Satti M."/>
            <person name="Watanabe K."/>
            <person name="Puglisi E."/>
            <person name="Morelli L."/>
            <person name="Huang C.-H."/>
            <person name="Liou J.-S."/>
            <person name="Miyashita M."/>
            <person name="Tamura T."/>
            <person name="Saito S."/>
            <person name="Mori K."/>
            <person name="Huang L."/>
            <person name="Sciavilla P."/>
            <person name="Sandri C."/>
            <person name="Spiezio C."/>
            <person name="Vitali F."/>
            <person name="Cavalieri D."/>
            <person name="Perpetuini G."/>
            <person name="Tofalo R."/>
            <person name="Bonetti A."/>
            <person name="Arita M."/>
            <person name="Mattarelli P."/>
        </authorList>
    </citation>
    <scope>NUCLEOTIDE SEQUENCE [LARGE SCALE GENOMIC DNA]</scope>
    <source>
        <strain evidence="2 5">RST16</strain>
        <strain evidence="3 4">RST8</strain>
    </source>
</reference>
<dbReference type="EMBL" id="RZNZ01000015">
    <property type="protein sequence ID" value="KAA8818383.1"/>
    <property type="molecule type" value="Genomic_DNA"/>
</dbReference>
<evidence type="ECO:0000313" key="4">
    <source>
        <dbReference type="Proteomes" id="UP000345527"/>
    </source>
</evidence>
<gene>
    <name evidence="3" type="ORF">EM848_07580</name>
    <name evidence="2" type="ORF">EMO90_09900</name>
</gene>
<protein>
    <submittedName>
        <fullName evidence="3">Uncharacterized protein</fullName>
    </submittedName>
</protein>
<dbReference type="EMBL" id="RZOA01000014">
    <property type="protein sequence ID" value="KAA8822863.1"/>
    <property type="molecule type" value="Genomic_DNA"/>
</dbReference>
<evidence type="ECO:0000313" key="5">
    <source>
        <dbReference type="Proteomes" id="UP000374630"/>
    </source>
</evidence>
<keyword evidence="1" id="KW-1133">Transmembrane helix</keyword>
<sequence length="89" mass="10190">MTGENDGPADPRDRAERWTRLSNRLLIIAAVWGVLMITLGVFLLRFAALRSIVSALFVIYLVYFAVTYWVYRRARKLKSRASRSVLPSS</sequence>
<keyword evidence="5" id="KW-1185">Reference proteome</keyword>
<name>A0A5J5E1F8_9BIFI</name>
<dbReference type="RefSeq" id="WP_150354332.1">
    <property type="nucleotide sequence ID" value="NZ_RZNZ01000015.1"/>
</dbReference>
<evidence type="ECO:0000256" key="1">
    <source>
        <dbReference type="SAM" id="Phobius"/>
    </source>
</evidence>
<feature type="transmembrane region" description="Helical" evidence="1">
    <location>
        <begin position="52"/>
        <end position="71"/>
    </location>
</feature>
<organism evidence="3 4">
    <name type="scientific">Bifidobacterium vespertilionis</name>
    <dbReference type="NCBI Taxonomy" id="2562524"/>
    <lineage>
        <taxon>Bacteria</taxon>
        <taxon>Bacillati</taxon>
        <taxon>Actinomycetota</taxon>
        <taxon>Actinomycetes</taxon>
        <taxon>Bifidobacteriales</taxon>
        <taxon>Bifidobacteriaceae</taxon>
        <taxon>Bifidobacterium</taxon>
    </lineage>
</organism>
<feature type="transmembrane region" description="Helical" evidence="1">
    <location>
        <begin position="25"/>
        <end position="46"/>
    </location>
</feature>
<keyword evidence="1" id="KW-0472">Membrane</keyword>
<comment type="caution">
    <text evidence="3">The sequence shown here is derived from an EMBL/GenBank/DDBJ whole genome shotgun (WGS) entry which is preliminary data.</text>
</comment>